<dbReference type="PROSITE" id="PS50111">
    <property type="entry name" value="CHEMOTAXIS_TRANSDUC_2"/>
    <property type="match status" value="1"/>
</dbReference>
<dbReference type="Gene3D" id="1.10.287.950">
    <property type="entry name" value="Methyl-accepting chemotaxis protein"/>
    <property type="match status" value="1"/>
</dbReference>
<evidence type="ECO:0000313" key="5">
    <source>
        <dbReference type="EMBL" id="MDJ1158999.1"/>
    </source>
</evidence>
<keyword evidence="3" id="KW-0472">Membrane</keyword>
<evidence type="ECO:0000256" key="1">
    <source>
        <dbReference type="ARBA" id="ARBA00023224"/>
    </source>
</evidence>
<feature type="transmembrane region" description="Helical" evidence="3">
    <location>
        <begin position="100"/>
        <end position="115"/>
    </location>
</feature>
<dbReference type="SMART" id="SM00283">
    <property type="entry name" value="MA"/>
    <property type="match status" value="1"/>
</dbReference>
<evidence type="ECO:0000256" key="3">
    <source>
        <dbReference type="SAM" id="Phobius"/>
    </source>
</evidence>
<feature type="transmembrane region" description="Helical" evidence="3">
    <location>
        <begin position="69"/>
        <end position="88"/>
    </location>
</feature>
<dbReference type="PANTHER" id="PTHR32089">
    <property type="entry name" value="METHYL-ACCEPTING CHEMOTAXIS PROTEIN MCPB"/>
    <property type="match status" value="1"/>
</dbReference>
<name>A0ABT7AHZ3_9HYPH</name>
<sequence length="496" mass="52168">MSRSEDRISEIQQGFGRAFVGFLWLNVLLGVLAAWWRETLPVGLVLGAGVVFAGVPTLVWALRGAKGAAVIGSLGLAALVALLVGIFMPTGRGPALQIDMHMYFFACMAACVGWLDRRAVIAFAGFTTLHHLVLAYVLPLGVFPDGGGIERVLLHGLILTVEVVVLVWVMDRVRAAMRATEEALDAARIAHEEADRLRHSAEARGAVDKRWRERFEQRAGELRAGLATLAADVGHQVERMQHTAAQLSGVADGTVQEVGAAEEAAGKTATSVREMERAAEALTHSVAQISGKMHETTIITRRAAETARETNTRVLRLAESAQQIENVVKLIETVARQTNLLALNATIEAAKAGEAGRGFAVVASEVKALSAQTSQATGAISGLVAAIRAAAQEAVAAMDTIEQINGEVDRSASVIASSIAEQEVSTADIGRNSSVLAERSEIVVGAIGEVLKAAEQTAGAAFEVDEASRAVAMVIAELTGAVDLFLGDVLPEAAAV</sequence>
<dbReference type="SUPFAM" id="SSF58104">
    <property type="entry name" value="Methyl-accepting chemotaxis protein (MCP) signaling domain"/>
    <property type="match status" value="1"/>
</dbReference>
<keyword evidence="3" id="KW-1133">Transmembrane helix</keyword>
<keyword evidence="6" id="KW-1185">Reference proteome</keyword>
<dbReference type="Proteomes" id="UP001321492">
    <property type="component" value="Unassembled WGS sequence"/>
</dbReference>
<feature type="domain" description="Methyl-accepting transducer" evidence="4">
    <location>
        <begin position="211"/>
        <end position="472"/>
    </location>
</feature>
<dbReference type="PANTHER" id="PTHR32089:SF112">
    <property type="entry name" value="LYSOZYME-LIKE PROTEIN-RELATED"/>
    <property type="match status" value="1"/>
</dbReference>
<accession>A0ABT7AHZ3</accession>
<evidence type="ECO:0000259" key="4">
    <source>
        <dbReference type="PROSITE" id="PS50111"/>
    </source>
</evidence>
<keyword evidence="3" id="KW-0812">Transmembrane</keyword>
<comment type="caution">
    <text evidence="5">The sequence shown here is derived from an EMBL/GenBank/DDBJ whole genome shotgun (WGS) entry which is preliminary data.</text>
</comment>
<feature type="transmembrane region" description="Helical" evidence="3">
    <location>
        <begin position="15"/>
        <end position="36"/>
    </location>
</feature>
<dbReference type="EMBL" id="JASJEV010000007">
    <property type="protein sequence ID" value="MDJ1158999.1"/>
    <property type="molecule type" value="Genomic_DNA"/>
</dbReference>
<keyword evidence="1 2" id="KW-0807">Transducer</keyword>
<feature type="transmembrane region" description="Helical" evidence="3">
    <location>
        <begin position="42"/>
        <end position="62"/>
    </location>
</feature>
<protein>
    <submittedName>
        <fullName evidence="5">Methyl-accepting chemotaxis protein</fullName>
    </submittedName>
</protein>
<dbReference type="InterPro" id="IPR004089">
    <property type="entry name" value="MCPsignal_dom"/>
</dbReference>
<feature type="transmembrane region" description="Helical" evidence="3">
    <location>
        <begin position="152"/>
        <end position="170"/>
    </location>
</feature>
<gene>
    <name evidence="5" type="ORF">QNA08_12210</name>
</gene>
<reference evidence="5 6" key="1">
    <citation type="submission" date="2023-05" db="EMBL/GenBank/DDBJ databases">
        <title>Chelatococcus sp. nov., a moderately thermophilic bacterium isolated from hot spring microbial mat.</title>
        <authorList>
            <person name="Hu C.-J."/>
            <person name="Li W.-J."/>
        </authorList>
    </citation>
    <scope>NUCLEOTIDE SEQUENCE [LARGE SCALE GENOMIC DNA]</scope>
    <source>
        <strain evidence="5 6">SYSU G07232</strain>
    </source>
</reference>
<feature type="transmembrane region" description="Helical" evidence="3">
    <location>
        <begin position="120"/>
        <end position="140"/>
    </location>
</feature>
<evidence type="ECO:0000256" key="2">
    <source>
        <dbReference type="PROSITE-ProRule" id="PRU00284"/>
    </source>
</evidence>
<evidence type="ECO:0000313" key="6">
    <source>
        <dbReference type="Proteomes" id="UP001321492"/>
    </source>
</evidence>
<dbReference type="RefSeq" id="WP_283740997.1">
    <property type="nucleotide sequence ID" value="NZ_JASJEV010000007.1"/>
</dbReference>
<dbReference type="Pfam" id="PF00015">
    <property type="entry name" value="MCPsignal"/>
    <property type="match status" value="1"/>
</dbReference>
<organism evidence="5 6">
    <name type="scientific">Chelatococcus albus</name>
    <dbReference type="NCBI Taxonomy" id="3047466"/>
    <lineage>
        <taxon>Bacteria</taxon>
        <taxon>Pseudomonadati</taxon>
        <taxon>Pseudomonadota</taxon>
        <taxon>Alphaproteobacteria</taxon>
        <taxon>Hyphomicrobiales</taxon>
        <taxon>Chelatococcaceae</taxon>
        <taxon>Chelatococcus</taxon>
    </lineage>
</organism>
<proteinExistence type="predicted"/>